<dbReference type="SMART" id="SM00063">
    <property type="entry name" value="FRI"/>
    <property type="match status" value="1"/>
</dbReference>
<dbReference type="PANTHER" id="PTHR11309:SF126">
    <property type="entry name" value="FRIZZLED-2"/>
    <property type="match status" value="1"/>
</dbReference>
<reference evidence="14" key="1">
    <citation type="submission" date="2021-02" db="EMBL/GenBank/DDBJ databases">
        <authorList>
            <person name="Nowell W R."/>
        </authorList>
    </citation>
    <scope>NUCLEOTIDE SEQUENCE</scope>
</reference>
<dbReference type="Gene3D" id="1.10.2000.10">
    <property type="entry name" value="Frizzled cysteine-rich domain"/>
    <property type="match status" value="1"/>
</dbReference>
<feature type="transmembrane region" description="Helical" evidence="10">
    <location>
        <begin position="493"/>
        <end position="516"/>
    </location>
</feature>
<dbReference type="PRINTS" id="PR00489">
    <property type="entry name" value="FRIZZLED"/>
</dbReference>
<dbReference type="InterPro" id="IPR036790">
    <property type="entry name" value="Frizzled_dom_sf"/>
</dbReference>
<evidence type="ECO:0000256" key="4">
    <source>
        <dbReference type="ARBA" id="ARBA00022692"/>
    </source>
</evidence>
<dbReference type="PROSITE" id="PS50261">
    <property type="entry name" value="G_PROTEIN_RECEP_F2_4"/>
    <property type="match status" value="1"/>
</dbReference>
<keyword evidence="6 10" id="KW-0472">Membrane</keyword>
<accession>A0A814AGX4</accession>
<evidence type="ECO:0000256" key="3">
    <source>
        <dbReference type="ARBA" id="ARBA00022473"/>
    </source>
</evidence>
<dbReference type="Proteomes" id="UP000663852">
    <property type="component" value="Unassembled WGS sequence"/>
</dbReference>
<evidence type="ECO:0000256" key="11">
    <source>
        <dbReference type="SAM" id="SignalP"/>
    </source>
</evidence>
<dbReference type="Pfam" id="PF01534">
    <property type="entry name" value="Frizzled"/>
    <property type="match status" value="1"/>
</dbReference>
<sequence length="587" mass="67903">MVAFVELFLFLFMLIPRIKSEQRQCQAITYYECKNIGYNQTYLPNKFNHQDQKDVALVNNVNKTYVIIPIVQLKINQFTALIAVGCSPELRFLLCSIYMPLCLANYSDSIPPCREVCERVRRPCESFYTRYGFIWPDALKCEQYPSSTENAICMDPKKDEMKSSSSLRLPSRPSKSCCQCNTSVGYRLVDEDEYSTVKKCLPPCRSAYFSDSQSISIMNIWLIILSIMCAISCTFVLLTFFLDMTRFKYPQRPVIFLSLCYFFISCGYLIRLILGHENVACRSDNKIEISYTQLVRVSGPSSCAFVFVLTYFFGMASSIWWVILTLTWFLAAGFKWSSEAIAHYSHYYHLIAWLLPCLQTVAILILKGIDGDPISGICYVGHTDSSMLRGFVLLPLISFLTIGTIFLLAGLISLMRIRNVIKVQDRSKTSKLEKLMVRIGLFSILYTVPATFVIGIYFYELRYRSLWEDNLHCGKCPRLLSESYSSWTVQPSFTIYMLKYFFSLIVGIVTGIWINFNRKTFFTWKRFLCCQPTNNSNEHRQTKKHRQRYGTQRTRDDFGINYSYRHTKINGSKYSLPSTKQVPLAHV</sequence>
<dbReference type="SMART" id="SM01330">
    <property type="entry name" value="Frizzled"/>
    <property type="match status" value="1"/>
</dbReference>
<feature type="transmembrane region" description="Helical" evidence="10">
    <location>
        <begin position="435"/>
        <end position="459"/>
    </location>
</feature>
<evidence type="ECO:0000256" key="6">
    <source>
        <dbReference type="ARBA" id="ARBA00023136"/>
    </source>
</evidence>
<dbReference type="EMBL" id="CAJNOJ010000036">
    <property type="protein sequence ID" value="CAF0912008.1"/>
    <property type="molecule type" value="Genomic_DNA"/>
</dbReference>
<dbReference type="AlphaFoldDB" id="A0A814AGX4"/>
<evidence type="ECO:0000313" key="15">
    <source>
        <dbReference type="Proteomes" id="UP000663852"/>
    </source>
</evidence>
<comment type="subcellular location">
    <subcellularLocation>
        <location evidence="1">Membrane</location>
        <topology evidence="1">Multi-pass membrane protein</topology>
    </subcellularLocation>
</comment>
<dbReference type="GO" id="GO:0042813">
    <property type="term" value="F:Wnt receptor activity"/>
    <property type="evidence" value="ECO:0007669"/>
    <property type="project" value="TreeGrafter"/>
</dbReference>
<feature type="chain" id="PRO_5032477259" evidence="11">
    <location>
        <begin position="21"/>
        <end position="587"/>
    </location>
</feature>
<organism evidence="14 15">
    <name type="scientific">Adineta ricciae</name>
    <name type="common">Rotifer</name>
    <dbReference type="NCBI Taxonomy" id="249248"/>
    <lineage>
        <taxon>Eukaryota</taxon>
        <taxon>Metazoa</taxon>
        <taxon>Spiralia</taxon>
        <taxon>Gnathifera</taxon>
        <taxon>Rotifera</taxon>
        <taxon>Eurotatoria</taxon>
        <taxon>Bdelloidea</taxon>
        <taxon>Adinetida</taxon>
        <taxon>Adinetidae</taxon>
        <taxon>Adineta</taxon>
    </lineage>
</organism>
<name>A0A814AGX4_ADIRI</name>
<dbReference type="GO" id="GO:0060070">
    <property type="term" value="P:canonical Wnt signaling pathway"/>
    <property type="evidence" value="ECO:0007669"/>
    <property type="project" value="TreeGrafter"/>
</dbReference>
<dbReference type="PANTHER" id="PTHR11309">
    <property type="entry name" value="FRIZZLED"/>
    <property type="match status" value="1"/>
</dbReference>
<feature type="disulfide bond" evidence="9">
    <location>
        <begin position="86"/>
        <end position="124"/>
    </location>
</feature>
<comment type="caution">
    <text evidence="14">The sequence shown here is derived from an EMBL/GenBank/DDBJ whole genome shotgun (WGS) entry which is preliminary data.</text>
</comment>
<feature type="disulfide bond" evidence="9">
    <location>
        <begin position="117"/>
        <end position="141"/>
    </location>
</feature>
<dbReference type="InterPro" id="IPR015526">
    <property type="entry name" value="Frizzled/SFRP"/>
</dbReference>
<evidence type="ECO:0000313" key="14">
    <source>
        <dbReference type="EMBL" id="CAF0912008.1"/>
    </source>
</evidence>
<dbReference type="GO" id="GO:0005886">
    <property type="term" value="C:plasma membrane"/>
    <property type="evidence" value="ECO:0007669"/>
    <property type="project" value="TreeGrafter"/>
</dbReference>
<feature type="transmembrane region" description="Helical" evidence="10">
    <location>
        <begin position="220"/>
        <end position="242"/>
    </location>
</feature>
<keyword evidence="4 10" id="KW-0812">Transmembrane</keyword>
<feature type="domain" description="FZ" evidence="12">
    <location>
        <begin position="20"/>
        <end position="156"/>
    </location>
</feature>
<feature type="domain" description="G-protein coupled receptors family 2 profile 2" evidence="13">
    <location>
        <begin position="215"/>
        <end position="522"/>
    </location>
</feature>
<evidence type="ECO:0000256" key="1">
    <source>
        <dbReference type="ARBA" id="ARBA00004141"/>
    </source>
</evidence>
<dbReference type="GO" id="GO:0017147">
    <property type="term" value="F:Wnt-protein binding"/>
    <property type="evidence" value="ECO:0007669"/>
    <property type="project" value="TreeGrafter"/>
</dbReference>
<dbReference type="InterPro" id="IPR000539">
    <property type="entry name" value="Frizzled/Smoothened_7TM"/>
</dbReference>
<keyword evidence="5 10" id="KW-1133">Transmembrane helix</keyword>
<keyword evidence="3" id="KW-0217">Developmental protein</keyword>
<evidence type="ECO:0000256" key="9">
    <source>
        <dbReference type="PROSITE-ProRule" id="PRU00090"/>
    </source>
</evidence>
<comment type="caution">
    <text evidence="9">Lacks conserved residue(s) required for the propagation of feature annotation.</text>
</comment>
<proteinExistence type="inferred from homology"/>
<keyword evidence="11" id="KW-0732">Signal</keyword>
<evidence type="ECO:0000259" key="13">
    <source>
        <dbReference type="PROSITE" id="PS50261"/>
    </source>
</evidence>
<dbReference type="OrthoDB" id="10053709at2759"/>
<dbReference type="PROSITE" id="PS50038">
    <property type="entry name" value="FZ"/>
    <property type="match status" value="1"/>
</dbReference>
<feature type="transmembrane region" description="Helical" evidence="10">
    <location>
        <begin position="304"/>
        <end position="334"/>
    </location>
</feature>
<comment type="similarity">
    <text evidence="2">Belongs to the G-protein coupled receptor Fz/Smo family.</text>
</comment>
<gene>
    <name evidence="14" type="ORF">EDS130_LOCUS10323</name>
</gene>
<keyword evidence="7 9" id="KW-1015">Disulfide bond</keyword>
<feature type="transmembrane region" description="Helical" evidence="10">
    <location>
        <begin position="254"/>
        <end position="274"/>
    </location>
</feature>
<evidence type="ECO:0000259" key="12">
    <source>
        <dbReference type="PROSITE" id="PS50038"/>
    </source>
</evidence>
<dbReference type="InterPro" id="IPR020067">
    <property type="entry name" value="Frizzled_dom"/>
</dbReference>
<feature type="transmembrane region" description="Helical" evidence="10">
    <location>
        <begin position="391"/>
        <end position="414"/>
    </location>
</feature>
<evidence type="ECO:0000256" key="7">
    <source>
        <dbReference type="ARBA" id="ARBA00023157"/>
    </source>
</evidence>
<evidence type="ECO:0000256" key="5">
    <source>
        <dbReference type="ARBA" id="ARBA00022989"/>
    </source>
</evidence>
<evidence type="ECO:0000256" key="2">
    <source>
        <dbReference type="ARBA" id="ARBA00008077"/>
    </source>
</evidence>
<feature type="signal peptide" evidence="11">
    <location>
        <begin position="1"/>
        <end position="20"/>
    </location>
</feature>
<dbReference type="InterPro" id="IPR017981">
    <property type="entry name" value="GPCR_2-like_7TM"/>
</dbReference>
<dbReference type="GO" id="GO:0035567">
    <property type="term" value="P:non-canonical Wnt signaling pathway"/>
    <property type="evidence" value="ECO:0007669"/>
    <property type="project" value="TreeGrafter"/>
</dbReference>
<dbReference type="Gene3D" id="1.20.1070.10">
    <property type="entry name" value="Rhodopsin 7-helix transmembrane proteins"/>
    <property type="match status" value="1"/>
</dbReference>
<evidence type="ECO:0000256" key="10">
    <source>
        <dbReference type="SAM" id="Phobius"/>
    </source>
</evidence>
<dbReference type="SUPFAM" id="SSF63501">
    <property type="entry name" value="Frizzled cysteine-rich domain"/>
    <property type="match status" value="1"/>
</dbReference>
<feature type="transmembrane region" description="Helical" evidence="10">
    <location>
        <begin position="346"/>
        <end position="366"/>
    </location>
</feature>
<protein>
    <submittedName>
        <fullName evidence="14">Uncharacterized protein</fullName>
    </submittedName>
</protein>
<dbReference type="Pfam" id="PF01392">
    <property type="entry name" value="Fz"/>
    <property type="match status" value="1"/>
</dbReference>
<keyword evidence="8" id="KW-0675">Receptor</keyword>
<evidence type="ECO:0000256" key="8">
    <source>
        <dbReference type="ARBA" id="ARBA00023170"/>
    </source>
</evidence>